<keyword evidence="2" id="KW-0812">Transmembrane</keyword>
<evidence type="ECO:0000313" key="3">
    <source>
        <dbReference type="EMBL" id="QNQ08278.1"/>
    </source>
</evidence>
<evidence type="ECO:0000313" key="4">
    <source>
        <dbReference type="Proteomes" id="UP000516148"/>
    </source>
</evidence>
<feature type="transmembrane region" description="Helical" evidence="2">
    <location>
        <begin position="53"/>
        <end position="74"/>
    </location>
</feature>
<accession>A0A7H0LF25</accession>
<dbReference type="KEGG" id="spap:H3Z74_16155"/>
<dbReference type="RefSeq" id="WP_187760606.1">
    <property type="nucleotide sequence ID" value="NZ_CP061038.1"/>
</dbReference>
<evidence type="ECO:0000256" key="2">
    <source>
        <dbReference type="SAM" id="Phobius"/>
    </source>
</evidence>
<keyword evidence="2" id="KW-1133">Transmembrane helix</keyword>
<reference evidence="3 4" key="1">
    <citation type="submission" date="2020-09" db="EMBL/GenBank/DDBJ databases">
        <title>Sphingomonas sp., a new species isolated from pork steak.</title>
        <authorList>
            <person name="Heidler von Heilborn D."/>
        </authorList>
    </citation>
    <scope>NUCLEOTIDE SEQUENCE [LARGE SCALE GENOMIC DNA]</scope>
    <source>
        <strain evidence="4">S8-3T</strain>
    </source>
</reference>
<sequence>MTLWTFLDSCLDRLPGWPSERQWVTIGAFALAALLLGMAAHNPALWEVEVFKVIIQAVTLTGLLNMIFAFHFAANKGDEDKTRNTAAAFAAITATANAGGGDAPNLVPEPGAAAQEEGRA</sequence>
<keyword evidence="2" id="KW-0472">Membrane</keyword>
<feature type="region of interest" description="Disordered" evidence="1">
    <location>
        <begin position="98"/>
        <end position="120"/>
    </location>
</feature>
<dbReference type="AlphaFoldDB" id="A0A7H0LF25"/>
<gene>
    <name evidence="3" type="ORF">H3Z74_16155</name>
</gene>
<evidence type="ECO:0000256" key="1">
    <source>
        <dbReference type="SAM" id="MobiDB-lite"/>
    </source>
</evidence>
<name>A0A7H0LF25_9SPHN</name>
<dbReference type="EMBL" id="CP061038">
    <property type="protein sequence ID" value="QNQ08278.1"/>
    <property type="molecule type" value="Genomic_DNA"/>
</dbReference>
<feature type="transmembrane region" description="Helical" evidence="2">
    <location>
        <begin position="23"/>
        <end position="41"/>
    </location>
</feature>
<protein>
    <submittedName>
        <fullName evidence="3">Uncharacterized protein</fullName>
    </submittedName>
</protein>
<organism evidence="3 4">
    <name type="scientific">Sphingomonas alpina</name>
    <dbReference type="NCBI Taxonomy" id="653931"/>
    <lineage>
        <taxon>Bacteria</taxon>
        <taxon>Pseudomonadati</taxon>
        <taxon>Pseudomonadota</taxon>
        <taxon>Alphaproteobacteria</taxon>
        <taxon>Sphingomonadales</taxon>
        <taxon>Sphingomonadaceae</taxon>
        <taxon>Sphingomonas</taxon>
    </lineage>
</organism>
<dbReference type="Proteomes" id="UP000516148">
    <property type="component" value="Chromosome"/>
</dbReference>
<keyword evidence="4" id="KW-1185">Reference proteome</keyword>
<proteinExistence type="predicted"/>